<protein>
    <recommendedName>
        <fullName evidence="3">AAA+ ATPase domain-containing protein</fullName>
    </recommendedName>
</protein>
<dbReference type="AlphaFoldDB" id="A0AAN6W6B8"/>
<dbReference type="Proteomes" id="UP001302321">
    <property type="component" value="Unassembled WGS sequence"/>
</dbReference>
<dbReference type="Gene3D" id="3.40.50.300">
    <property type="entry name" value="P-loop containing nucleotide triphosphate hydrolases"/>
    <property type="match status" value="1"/>
</dbReference>
<dbReference type="InterPro" id="IPR027417">
    <property type="entry name" value="P-loop_NTPase"/>
</dbReference>
<evidence type="ECO:0000313" key="2">
    <source>
        <dbReference type="Proteomes" id="UP001302321"/>
    </source>
</evidence>
<dbReference type="InterPro" id="IPR053137">
    <property type="entry name" value="NLR-like"/>
</dbReference>
<dbReference type="EMBL" id="MU866218">
    <property type="protein sequence ID" value="KAK4175850.1"/>
    <property type="molecule type" value="Genomic_DNA"/>
</dbReference>
<dbReference type="Pfam" id="PF13374">
    <property type="entry name" value="TPR_10"/>
    <property type="match status" value="2"/>
</dbReference>
<dbReference type="Pfam" id="PF13424">
    <property type="entry name" value="TPR_12"/>
    <property type="match status" value="1"/>
</dbReference>
<evidence type="ECO:0000313" key="1">
    <source>
        <dbReference type="EMBL" id="KAK4175850.1"/>
    </source>
</evidence>
<name>A0AAN6W6B8_9PEZI</name>
<dbReference type="InterPro" id="IPR011990">
    <property type="entry name" value="TPR-like_helical_dom_sf"/>
</dbReference>
<accession>A0AAN6W6B8</accession>
<sequence length="1123" mass="128055">MSDPFGSISAGVLLNGLNETLAALEKLDVDTITTGLFEQIGDLKAIVESFDQLAIAERRNASLHVRPRSPTERFLQPLINSTTAILIESGAYIRPLLSNIKVTVDDKEQGFWIESERRLENQPLYLETSLSLGLHTRILRALFTAIDLLKIQHLSFTDDEAQSSSLKARSSVSCRLVNELGLVRNSLSLITEEVANYDASTIVDAITATEAVTLHVPDIVNRHFVIPRPVRACFTGRKTELAKLDKAFQDVTKSLQQRFVIYGLGGSGKTELAFKFANEYKDKFWGVFFVDGSSQKNASSSYAEIATIGGVEPNEKAAKNWLTTRDLPWLLIIDNVDDDETNLEELLPGGDKGCVLITTRNPSHMTHGNAGDRYLELLAMEPKEAEELILRAAEEPRPWAQTAIDSASSICKALGFLPLALVQAAKAILKGICDWPNYLSSYDREIRRIRRNYHGRNRSISREKKRLDDSSSFTVFSTYEILYRNLEESPREKCQDAVELLHVFSFLHFQNIRLDVLINAAINPLREEKQHEEDLEHEKELHKKLQSPKRKPWGMFFRELRAYISSQTSLFATPPPLPGVLRNRDNLCLEDLEDEVQDRLRAALSVLVERSLVTRQERSTGRYSMHRLIHKWVRERPEMSTSHQALWCQISMATLSSSIKRPPHGDNEPENQARRELLPHITHVRECQTELDKTLAENAARAKPLWPLNKSYGKLQADQDVRFSRVYCETGHFEEARDLQQRALGYASVRLGPDHPIAIALSLLLTKTLWLMCEMEKVVKRMRATHQLCVDTWGDYHPLTLDVTETLGSALSMQGKYTEANALHLANLENKKRLYGDKHQKTLESTRNLARVLNRRMEYNQASRLFQTAWEGMRDTLGPTHLETLTSLEDLSSSFARHEEDNPDPNLGERLLQSRKDLTFVYEQRKERLGKEHPYTLLSRLFLARVESAVGNDKEAEKIIREGLEVAERNIGSEHLAVLMAKCIHAEVLVKLRRFSEAEKLFYKLIDRSWYTKTVGEDGDHPDRLANIWFLAMCLEQQGKWEKTLGLCREFLVGIETIGGRGLGMNHKMYPKVMKKITELERKVVEGSTIRKHPFRDNEKGRGVQIGIEEAWVEDVRTEEILV</sequence>
<keyword evidence="2" id="KW-1185">Reference proteome</keyword>
<dbReference type="PANTHER" id="PTHR46082">
    <property type="entry name" value="ATP/GTP-BINDING PROTEIN-RELATED"/>
    <property type="match status" value="1"/>
</dbReference>
<reference evidence="1" key="1">
    <citation type="journal article" date="2023" name="Mol. Phylogenet. Evol.">
        <title>Genome-scale phylogeny and comparative genomics of the fungal order Sordariales.</title>
        <authorList>
            <person name="Hensen N."/>
            <person name="Bonometti L."/>
            <person name="Westerberg I."/>
            <person name="Brannstrom I.O."/>
            <person name="Guillou S."/>
            <person name="Cros-Aarteil S."/>
            <person name="Calhoun S."/>
            <person name="Haridas S."/>
            <person name="Kuo A."/>
            <person name="Mondo S."/>
            <person name="Pangilinan J."/>
            <person name="Riley R."/>
            <person name="LaButti K."/>
            <person name="Andreopoulos B."/>
            <person name="Lipzen A."/>
            <person name="Chen C."/>
            <person name="Yan M."/>
            <person name="Daum C."/>
            <person name="Ng V."/>
            <person name="Clum A."/>
            <person name="Steindorff A."/>
            <person name="Ohm R.A."/>
            <person name="Martin F."/>
            <person name="Silar P."/>
            <person name="Natvig D.O."/>
            <person name="Lalanne C."/>
            <person name="Gautier V."/>
            <person name="Ament-Velasquez S.L."/>
            <person name="Kruys A."/>
            <person name="Hutchinson M.I."/>
            <person name="Powell A.J."/>
            <person name="Barry K."/>
            <person name="Miller A.N."/>
            <person name="Grigoriev I.V."/>
            <person name="Debuchy R."/>
            <person name="Gladieux P."/>
            <person name="Hiltunen Thoren M."/>
            <person name="Johannesson H."/>
        </authorList>
    </citation>
    <scope>NUCLEOTIDE SEQUENCE</scope>
    <source>
        <strain evidence="1">CBS 892.96</strain>
    </source>
</reference>
<comment type="caution">
    <text evidence="1">The sequence shown here is derived from an EMBL/GenBank/DDBJ whole genome shotgun (WGS) entry which is preliminary data.</text>
</comment>
<proteinExistence type="predicted"/>
<gene>
    <name evidence="1" type="ORF">QBC36DRAFT_330574</name>
</gene>
<evidence type="ECO:0008006" key="3">
    <source>
        <dbReference type="Google" id="ProtNLM"/>
    </source>
</evidence>
<dbReference type="PANTHER" id="PTHR46082:SF6">
    <property type="entry name" value="AAA+ ATPASE DOMAIN-CONTAINING PROTEIN-RELATED"/>
    <property type="match status" value="1"/>
</dbReference>
<dbReference type="SUPFAM" id="SSF52540">
    <property type="entry name" value="P-loop containing nucleoside triphosphate hydrolases"/>
    <property type="match status" value="1"/>
</dbReference>
<dbReference type="SUPFAM" id="SSF48452">
    <property type="entry name" value="TPR-like"/>
    <property type="match status" value="2"/>
</dbReference>
<organism evidence="1 2">
    <name type="scientific">Triangularia setosa</name>
    <dbReference type="NCBI Taxonomy" id="2587417"/>
    <lineage>
        <taxon>Eukaryota</taxon>
        <taxon>Fungi</taxon>
        <taxon>Dikarya</taxon>
        <taxon>Ascomycota</taxon>
        <taxon>Pezizomycotina</taxon>
        <taxon>Sordariomycetes</taxon>
        <taxon>Sordariomycetidae</taxon>
        <taxon>Sordariales</taxon>
        <taxon>Podosporaceae</taxon>
        <taxon>Triangularia</taxon>
    </lineage>
</organism>
<dbReference type="Gene3D" id="1.25.40.10">
    <property type="entry name" value="Tetratricopeptide repeat domain"/>
    <property type="match status" value="2"/>
</dbReference>
<reference evidence="1" key="2">
    <citation type="submission" date="2023-05" db="EMBL/GenBank/DDBJ databases">
        <authorList>
            <consortium name="Lawrence Berkeley National Laboratory"/>
            <person name="Steindorff A."/>
            <person name="Hensen N."/>
            <person name="Bonometti L."/>
            <person name="Westerberg I."/>
            <person name="Brannstrom I.O."/>
            <person name="Guillou S."/>
            <person name="Cros-Aarteil S."/>
            <person name="Calhoun S."/>
            <person name="Haridas S."/>
            <person name="Kuo A."/>
            <person name="Mondo S."/>
            <person name="Pangilinan J."/>
            <person name="Riley R."/>
            <person name="Labutti K."/>
            <person name="Andreopoulos B."/>
            <person name="Lipzen A."/>
            <person name="Chen C."/>
            <person name="Yanf M."/>
            <person name="Daum C."/>
            <person name="Ng V."/>
            <person name="Clum A."/>
            <person name="Ohm R."/>
            <person name="Martin F."/>
            <person name="Silar P."/>
            <person name="Natvig D."/>
            <person name="Lalanne C."/>
            <person name="Gautier V."/>
            <person name="Ament-Velasquez S.L."/>
            <person name="Kruys A."/>
            <person name="Hutchinson M.I."/>
            <person name="Powell A.J."/>
            <person name="Barry K."/>
            <person name="Miller A.N."/>
            <person name="Grigoriev I.V."/>
            <person name="Debuchy R."/>
            <person name="Gladieux P."/>
            <person name="Thoren M.H."/>
            <person name="Johannesson H."/>
        </authorList>
    </citation>
    <scope>NUCLEOTIDE SEQUENCE</scope>
    <source>
        <strain evidence="1">CBS 892.96</strain>
    </source>
</reference>